<dbReference type="EMBL" id="CP017814">
    <property type="protein sequence ID" value="APA05365.1"/>
    <property type="molecule type" value="Genomic_DNA"/>
</dbReference>
<name>A0A1D9PRL3_SCLS1</name>
<organism evidence="1 2">
    <name type="scientific">Sclerotinia sclerotiorum (strain ATCC 18683 / 1980 / Ss-1)</name>
    <name type="common">White mold</name>
    <name type="synonym">Whetzelinia sclerotiorum</name>
    <dbReference type="NCBI Taxonomy" id="665079"/>
    <lineage>
        <taxon>Eukaryota</taxon>
        <taxon>Fungi</taxon>
        <taxon>Dikarya</taxon>
        <taxon>Ascomycota</taxon>
        <taxon>Pezizomycotina</taxon>
        <taxon>Leotiomycetes</taxon>
        <taxon>Helotiales</taxon>
        <taxon>Sclerotiniaceae</taxon>
        <taxon>Sclerotinia</taxon>
    </lineage>
</organism>
<dbReference type="Proteomes" id="UP000177798">
    <property type="component" value="Chromosome 1"/>
</dbReference>
<protein>
    <submittedName>
        <fullName evidence="1">Uncharacterized protein</fullName>
    </submittedName>
</protein>
<gene>
    <name evidence="1" type="ORF">sscle_01g001350</name>
</gene>
<evidence type="ECO:0000313" key="2">
    <source>
        <dbReference type="Proteomes" id="UP000177798"/>
    </source>
</evidence>
<dbReference type="RefSeq" id="XP_001589145.1">
    <property type="nucleotide sequence ID" value="XM_001589095.1"/>
</dbReference>
<dbReference type="KEGG" id="ssl:SS1G_09778"/>
<proteinExistence type="predicted"/>
<reference evidence="2" key="1">
    <citation type="journal article" date="2017" name="Genome Biol. Evol.">
        <title>The complete genome sequence of the phytopathogenic fungus Sclerotinia sclerotiorum reveals insights into the genome architecture of broad host range pathogens.</title>
        <authorList>
            <person name="Derbyshire M."/>
            <person name="Denton-Giles M."/>
            <person name="Hegedus D."/>
            <person name="Seifbarghy S."/>
            <person name="Rollins J."/>
            <person name="van Kan J."/>
            <person name="Seidl M.F."/>
            <person name="Faino L."/>
            <person name="Mbengue M."/>
            <person name="Navaud O."/>
            <person name="Raffaele S."/>
            <person name="Hammond-Kosack K."/>
            <person name="Heard S."/>
            <person name="Oliver R."/>
        </authorList>
    </citation>
    <scope>NUCLEOTIDE SEQUENCE [LARGE SCALE GENOMIC DNA]</scope>
    <source>
        <strain evidence="2">ATCC 18683 / 1980 / Ss-1</strain>
    </source>
</reference>
<accession>A0A1D9PRL3</accession>
<dbReference type="VEuPathDB" id="FungiDB:sscle_01g001350"/>
<dbReference type="AlphaFoldDB" id="A0A1D9PRL3"/>
<sequence length="50" mass="5680">MEERSTKASISSFAWEHPEEFERIRYDAVSLSVTTSTINSIYHAFALAIS</sequence>
<evidence type="ECO:0000313" key="1">
    <source>
        <dbReference type="EMBL" id="APA05365.1"/>
    </source>
</evidence>